<evidence type="ECO:0000313" key="3">
    <source>
        <dbReference type="Proteomes" id="UP000822688"/>
    </source>
</evidence>
<evidence type="ECO:0000313" key="2">
    <source>
        <dbReference type="EMBL" id="KAG0575286.1"/>
    </source>
</evidence>
<feature type="region of interest" description="Disordered" evidence="1">
    <location>
        <begin position="1"/>
        <end position="53"/>
    </location>
</feature>
<name>A0A8T0HWP8_CERPU</name>
<dbReference type="AlphaFoldDB" id="A0A8T0HWP8"/>
<evidence type="ECO:0000256" key="1">
    <source>
        <dbReference type="SAM" id="MobiDB-lite"/>
    </source>
</evidence>
<dbReference type="EMBL" id="CM026426">
    <property type="protein sequence ID" value="KAG0575286.1"/>
    <property type="molecule type" value="Genomic_DNA"/>
</dbReference>
<dbReference type="Proteomes" id="UP000822688">
    <property type="component" value="Chromosome V"/>
</dbReference>
<gene>
    <name evidence="2" type="ORF">KC19_VG333700</name>
</gene>
<accession>A0A8T0HWP8</accession>
<protein>
    <submittedName>
        <fullName evidence="2">Uncharacterized protein</fullName>
    </submittedName>
</protein>
<reference evidence="2" key="1">
    <citation type="submission" date="2020-06" db="EMBL/GenBank/DDBJ databases">
        <title>WGS assembly of Ceratodon purpureus strain R40.</title>
        <authorList>
            <person name="Carey S.B."/>
            <person name="Jenkins J."/>
            <person name="Shu S."/>
            <person name="Lovell J.T."/>
            <person name="Sreedasyam A."/>
            <person name="Maumus F."/>
            <person name="Tiley G.P."/>
            <person name="Fernandez-Pozo N."/>
            <person name="Barry K."/>
            <person name="Chen C."/>
            <person name="Wang M."/>
            <person name="Lipzen A."/>
            <person name="Daum C."/>
            <person name="Saski C.A."/>
            <person name="Payton A.C."/>
            <person name="Mcbreen J.C."/>
            <person name="Conrad R.E."/>
            <person name="Kollar L.M."/>
            <person name="Olsson S."/>
            <person name="Huttunen S."/>
            <person name="Landis J.B."/>
            <person name="Wickett N.J."/>
            <person name="Johnson M.G."/>
            <person name="Rensing S.A."/>
            <person name="Grimwood J."/>
            <person name="Schmutz J."/>
            <person name="Mcdaniel S.F."/>
        </authorList>
    </citation>
    <scope>NUCLEOTIDE SEQUENCE</scope>
    <source>
        <strain evidence="2">R40</strain>
    </source>
</reference>
<keyword evidence="3" id="KW-1185">Reference proteome</keyword>
<organism evidence="2 3">
    <name type="scientific">Ceratodon purpureus</name>
    <name type="common">Fire moss</name>
    <name type="synonym">Dicranum purpureum</name>
    <dbReference type="NCBI Taxonomy" id="3225"/>
    <lineage>
        <taxon>Eukaryota</taxon>
        <taxon>Viridiplantae</taxon>
        <taxon>Streptophyta</taxon>
        <taxon>Embryophyta</taxon>
        <taxon>Bryophyta</taxon>
        <taxon>Bryophytina</taxon>
        <taxon>Bryopsida</taxon>
        <taxon>Dicranidae</taxon>
        <taxon>Pseudoditrichales</taxon>
        <taxon>Ditrichaceae</taxon>
        <taxon>Ceratodon</taxon>
    </lineage>
</organism>
<comment type="caution">
    <text evidence="2">The sequence shown here is derived from an EMBL/GenBank/DDBJ whole genome shotgun (WGS) entry which is preliminary data.</text>
</comment>
<proteinExistence type="predicted"/>
<sequence>MPTTQVDTVGLEEIQHRPGHDKGRRVPRLRKEEKGKSKAKPKKPKTWLPPTNIRPTAAVGVTTRARRTLEFEEQEKEDADAAIWNVL</sequence>